<comment type="caution">
    <text evidence="1">The sequence shown here is derived from an EMBL/GenBank/DDBJ whole genome shotgun (WGS) entry which is preliminary data.</text>
</comment>
<gene>
    <name evidence="1" type="ORF">D0962_33960</name>
</gene>
<organism evidence="1 2">
    <name type="scientific">Adonisia turfae CCMR0082</name>
    <dbReference type="NCBI Taxonomy" id="2304604"/>
    <lineage>
        <taxon>Bacteria</taxon>
        <taxon>Bacillati</taxon>
        <taxon>Cyanobacteriota</taxon>
        <taxon>Adonisia</taxon>
        <taxon>Adonisia turfae</taxon>
    </lineage>
</organism>
<dbReference type="Proteomes" id="UP000473574">
    <property type="component" value="Unassembled WGS sequence"/>
</dbReference>
<dbReference type="AlphaFoldDB" id="A0A6M0SGK2"/>
<name>A0A6M0SGK2_9CYAN</name>
<proteinExistence type="predicted"/>
<accession>A0A6M0SGK2</accession>
<protein>
    <submittedName>
        <fullName evidence="1">Uncharacterized protein</fullName>
    </submittedName>
</protein>
<evidence type="ECO:0000313" key="1">
    <source>
        <dbReference type="EMBL" id="NEZ67710.1"/>
    </source>
</evidence>
<dbReference type="EMBL" id="QZCE01000002">
    <property type="protein sequence ID" value="NEZ67710.1"/>
    <property type="molecule type" value="Genomic_DNA"/>
</dbReference>
<sequence length="374" mass="42168">MLFLSLVGVAVPIATATDQKLNFWGTLSLSLGASGVATSLIEIINVASRKLEVSKRQNEFGILFSYDTERPDLQDYSFVLTSFNVAEQKNKKESVSPNSGESKTSKIYDITLDDLAKAETKAAVKADIIGVSNLSQAFSKLGLNTPTISLDESLSELGLAEIEGREQFFKDQRKSKEKFLSIGLYSNRLTMGLDEFFPKPIVSEEQKKFFSLERSQEQDKSRYTNYTEKQKPADSLDFENVVTSKITQYRFSQDGNYIEENNPTVEWDRILRRIINGSTDWGILAKICDQDVRYIICGAATEAGTEIITEYVSKRWDLIYEGLCEAKAKFSPKKKITFRESDSYTVLFAIPIDKVRQKDIDQVIISHSSINLHA</sequence>
<reference evidence="1 2" key="1">
    <citation type="journal article" date="2020" name="Microb. Ecol.">
        <title>Ecogenomics of the Marine Benthic Filamentous Cyanobacterium Adonisia.</title>
        <authorList>
            <person name="Walter J.M."/>
            <person name="Coutinho F.H."/>
            <person name="Leomil L."/>
            <person name="Hargreaves P.I."/>
            <person name="Campeao M.E."/>
            <person name="Vieira V.V."/>
            <person name="Silva B.S."/>
            <person name="Fistarol G.O."/>
            <person name="Salomon P.S."/>
            <person name="Sawabe T."/>
            <person name="Mino S."/>
            <person name="Hosokawa M."/>
            <person name="Miyashita H."/>
            <person name="Maruyama F."/>
            <person name="van Verk M.C."/>
            <person name="Dutilh B.E."/>
            <person name="Thompson C.C."/>
            <person name="Thompson F.L."/>
        </authorList>
    </citation>
    <scope>NUCLEOTIDE SEQUENCE [LARGE SCALE GENOMIC DNA]</scope>
    <source>
        <strain evidence="1 2">CCMR0082</strain>
    </source>
</reference>
<evidence type="ECO:0000313" key="2">
    <source>
        <dbReference type="Proteomes" id="UP000473574"/>
    </source>
</evidence>